<accession>A0ABT7WF15</accession>
<dbReference type="EMBL" id="JAUDUY010000003">
    <property type="protein sequence ID" value="MDM9631514.1"/>
    <property type="molecule type" value="Genomic_DNA"/>
</dbReference>
<sequence>MTESYYSHGKLLLSGEYLVLDGATALALPTRPGQWLSVSSSADSGLRWISKNPDGSVWFETHFEKEAFHNPGNPEGLPSDIRGRLLFILTAALKLNPGFREKLQGARVETLLEFPREWGLGSSSTLISNLGLWAEVNPYALLASTMGGSGYDIASARSEGPLFYTLNPQKGPEITPAPFYPTYADQLFFVYLNQKQDSREGIARFRDRGAPPEHLLRDVSSLSRAIPEAGSLDAFREIIEAHETLIAEILGMETVKRKWFREYPGSIKSLGAWGGDFILATGTPQDQEYFREKGYAVIRPYSEFIL</sequence>
<dbReference type="RefSeq" id="WP_289724868.1">
    <property type="nucleotide sequence ID" value="NZ_JAUDUY010000003.1"/>
</dbReference>
<protein>
    <submittedName>
        <fullName evidence="1">GYDIA family GHMP kinase</fullName>
    </submittedName>
</protein>
<dbReference type="GO" id="GO:0016301">
    <property type="term" value="F:kinase activity"/>
    <property type="evidence" value="ECO:0007669"/>
    <property type="project" value="UniProtKB-KW"/>
</dbReference>
<reference evidence="1" key="1">
    <citation type="submission" date="2023-06" db="EMBL/GenBank/DDBJ databases">
        <title>Robiginitalea aurantiacus sp. nov. and Algoriphagus sediminis sp. nov., isolated from coastal sediment.</title>
        <authorList>
            <person name="Zhou Z.Y."/>
            <person name="An J."/>
            <person name="Jia Y.W."/>
            <person name="Du Z.J."/>
        </authorList>
    </citation>
    <scope>NUCLEOTIDE SEQUENCE</scope>
    <source>
        <strain evidence="1">M39</strain>
    </source>
</reference>
<comment type="caution">
    <text evidence="1">The sequence shown here is derived from an EMBL/GenBank/DDBJ whole genome shotgun (WGS) entry which is preliminary data.</text>
</comment>
<keyword evidence="1" id="KW-0418">Kinase</keyword>
<evidence type="ECO:0000313" key="1">
    <source>
        <dbReference type="EMBL" id="MDM9631514.1"/>
    </source>
</evidence>
<dbReference type="InterPro" id="IPR047765">
    <property type="entry name" value="GHMP_GYDIA-like"/>
</dbReference>
<dbReference type="Proteomes" id="UP001174839">
    <property type="component" value="Unassembled WGS sequence"/>
</dbReference>
<gene>
    <name evidence="1" type="ORF">QU605_08530</name>
</gene>
<dbReference type="NCBIfam" id="NF040656">
    <property type="entry name" value="GHMP_GYDIA"/>
    <property type="match status" value="1"/>
</dbReference>
<dbReference type="Gene3D" id="3.30.230.10">
    <property type="match status" value="1"/>
</dbReference>
<organism evidence="1 2">
    <name type="scientific">Robiginitalea aurantiaca</name>
    <dbReference type="NCBI Taxonomy" id="3056915"/>
    <lineage>
        <taxon>Bacteria</taxon>
        <taxon>Pseudomonadati</taxon>
        <taxon>Bacteroidota</taxon>
        <taxon>Flavobacteriia</taxon>
        <taxon>Flavobacteriales</taxon>
        <taxon>Flavobacteriaceae</taxon>
        <taxon>Robiginitalea</taxon>
    </lineage>
</organism>
<dbReference type="InterPro" id="IPR020568">
    <property type="entry name" value="Ribosomal_Su5_D2-typ_SF"/>
</dbReference>
<name>A0ABT7WF15_9FLAO</name>
<keyword evidence="1" id="KW-0808">Transferase</keyword>
<dbReference type="InterPro" id="IPR014721">
    <property type="entry name" value="Ribsml_uS5_D2-typ_fold_subgr"/>
</dbReference>
<evidence type="ECO:0000313" key="2">
    <source>
        <dbReference type="Proteomes" id="UP001174839"/>
    </source>
</evidence>
<dbReference type="SUPFAM" id="SSF54211">
    <property type="entry name" value="Ribosomal protein S5 domain 2-like"/>
    <property type="match status" value="1"/>
</dbReference>
<keyword evidence="2" id="KW-1185">Reference proteome</keyword>
<proteinExistence type="predicted"/>